<sequence>MDALDVDFGLGNVFNTLTTWGFADLQPAFEGEEINAVAYYDPGVTIVTIEKLENKKDKSRAINPVGAIHATTCFPQNFAAQLKSILVIELFHSKDRKALENEAVVSHLIHELIKIRKHGIKIRVLRKVYKVFLILSQILGLNRLLAYVASFAQTHCCQICNASPQQIRSMIMEFLSSIRTKDEYEADLIQNNTSCGLIDYFLFNEVPDFHILYSSVDVMHDAFGGFVPNIMAKIIIELVNDEKVSMKDINNAIKILDFDFEDSNKPPALKLEYIQANEKLKMSSSEDLFFVRYFGILIGNLVQEDLPIWQLYVKLRDVINISTSPEVTEPESLQFKNDVEELLEKWKEEFREAFTIKLHNLIHYLRKSRANGPWIKYCMIRFECKHTEMKEILSVVECNKNILETIGVKLTLSLGHPRFEKYESISVKNGPLNSLLGNVYKYFSCSDEVKSLKHTTVNDTCYKLVTIIVADIHGAEVEIGFDIRLLVRIATILGVISRGEVVNIGAFREYGIDTARRFVEFYDWYYMPTILHLILIHGYLFRRKMDPAMGLYSEEPLESSHKLLKSYKNHRARRCDR</sequence>
<name>A0ACC2PQY4_9HYME</name>
<dbReference type="EMBL" id="CM056741">
    <property type="protein sequence ID" value="KAJ8685817.1"/>
    <property type="molecule type" value="Genomic_DNA"/>
</dbReference>
<evidence type="ECO:0000313" key="1">
    <source>
        <dbReference type="EMBL" id="KAJ8685817.1"/>
    </source>
</evidence>
<comment type="caution">
    <text evidence="1">The sequence shown here is derived from an EMBL/GenBank/DDBJ whole genome shotgun (WGS) entry which is preliminary data.</text>
</comment>
<proteinExistence type="predicted"/>
<evidence type="ECO:0000313" key="2">
    <source>
        <dbReference type="Proteomes" id="UP001239111"/>
    </source>
</evidence>
<accession>A0ACC2PQY4</accession>
<keyword evidence="2" id="KW-1185">Reference proteome</keyword>
<dbReference type="Proteomes" id="UP001239111">
    <property type="component" value="Chromosome 1"/>
</dbReference>
<reference evidence="1" key="1">
    <citation type="submission" date="2023-04" db="EMBL/GenBank/DDBJ databases">
        <title>A chromosome-level genome assembly of the parasitoid wasp Eretmocerus hayati.</title>
        <authorList>
            <person name="Zhong Y."/>
            <person name="Liu S."/>
            <person name="Liu Y."/>
        </authorList>
    </citation>
    <scope>NUCLEOTIDE SEQUENCE</scope>
    <source>
        <strain evidence="1">ZJU_SS_LIU_2023</strain>
    </source>
</reference>
<protein>
    <submittedName>
        <fullName evidence="1">Uncharacterized protein</fullName>
    </submittedName>
</protein>
<organism evidence="1 2">
    <name type="scientific">Eretmocerus hayati</name>
    <dbReference type="NCBI Taxonomy" id="131215"/>
    <lineage>
        <taxon>Eukaryota</taxon>
        <taxon>Metazoa</taxon>
        <taxon>Ecdysozoa</taxon>
        <taxon>Arthropoda</taxon>
        <taxon>Hexapoda</taxon>
        <taxon>Insecta</taxon>
        <taxon>Pterygota</taxon>
        <taxon>Neoptera</taxon>
        <taxon>Endopterygota</taxon>
        <taxon>Hymenoptera</taxon>
        <taxon>Apocrita</taxon>
        <taxon>Proctotrupomorpha</taxon>
        <taxon>Chalcidoidea</taxon>
        <taxon>Aphelinidae</taxon>
        <taxon>Aphelininae</taxon>
        <taxon>Eretmocerus</taxon>
    </lineage>
</organism>
<gene>
    <name evidence="1" type="ORF">QAD02_021610</name>
</gene>